<name>A0A444H8T2_9FLAO</name>
<protein>
    <submittedName>
        <fullName evidence="2">GNAT family N-acetyltransferase</fullName>
    </submittedName>
</protein>
<organism evidence="2 3">
    <name type="scientific">Flavobacterium cerinum</name>
    <dbReference type="NCBI Taxonomy" id="2502784"/>
    <lineage>
        <taxon>Bacteria</taxon>
        <taxon>Pseudomonadati</taxon>
        <taxon>Bacteroidota</taxon>
        <taxon>Flavobacteriia</taxon>
        <taxon>Flavobacteriales</taxon>
        <taxon>Flavobacteriaceae</taxon>
        <taxon>Flavobacterium</taxon>
    </lineage>
</organism>
<dbReference type="Pfam" id="PF08445">
    <property type="entry name" value="FR47"/>
    <property type="match status" value="1"/>
</dbReference>
<keyword evidence="2" id="KW-0808">Transferase</keyword>
<evidence type="ECO:0000313" key="2">
    <source>
        <dbReference type="EMBL" id="RWW99597.1"/>
    </source>
</evidence>
<dbReference type="RefSeq" id="WP_128390147.1">
    <property type="nucleotide sequence ID" value="NZ_SBII01000008.1"/>
</dbReference>
<keyword evidence="3" id="KW-1185">Reference proteome</keyword>
<dbReference type="Gene3D" id="3.40.630.30">
    <property type="match status" value="1"/>
</dbReference>
<dbReference type="InterPro" id="IPR013653">
    <property type="entry name" value="GCN5-like_dom"/>
</dbReference>
<reference evidence="2 3" key="1">
    <citation type="submission" date="2019-01" db="EMBL/GenBank/DDBJ databases">
        <title>Flavobacterium sp. nov.,isolated from freshwater.</title>
        <authorList>
            <person name="Zhang R."/>
            <person name="Du Z.-J."/>
        </authorList>
    </citation>
    <scope>NUCLEOTIDE SEQUENCE [LARGE SCALE GENOMIC DNA]</scope>
    <source>
        <strain evidence="2 3">1E403</strain>
    </source>
</reference>
<dbReference type="InterPro" id="IPR016181">
    <property type="entry name" value="Acyl_CoA_acyltransferase"/>
</dbReference>
<dbReference type="CDD" id="cd04301">
    <property type="entry name" value="NAT_SF"/>
    <property type="match status" value="1"/>
</dbReference>
<evidence type="ECO:0000259" key="1">
    <source>
        <dbReference type="PROSITE" id="PS51186"/>
    </source>
</evidence>
<feature type="domain" description="N-acetyltransferase" evidence="1">
    <location>
        <begin position="99"/>
        <end position="225"/>
    </location>
</feature>
<accession>A0A444H8T2</accession>
<dbReference type="EMBL" id="SBII01000008">
    <property type="protein sequence ID" value="RWW99597.1"/>
    <property type="molecule type" value="Genomic_DNA"/>
</dbReference>
<dbReference type="SUPFAM" id="SSF55729">
    <property type="entry name" value="Acyl-CoA N-acyltransferases (Nat)"/>
    <property type="match status" value="1"/>
</dbReference>
<evidence type="ECO:0000313" key="3">
    <source>
        <dbReference type="Proteomes" id="UP000287527"/>
    </source>
</evidence>
<dbReference type="Proteomes" id="UP000287527">
    <property type="component" value="Unassembled WGS sequence"/>
</dbReference>
<dbReference type="PROSITE" id="PS51186">
    <property type="entry name" value="GNAT"/>
    <property type="match status" value="1"/>
</dbReference>
<dbReference type="InterPro" id="IPR000182">
    <property type="entry name" value="GNAT_dom"/>
</dbReference>
<proteinExistence type="predicted"/>
<sequence>MNFTDSHKLDNPVWHSLSETHNKFVIDHNGIKFYNPEYCSFGGVGGNYTAEAINEYAELTNNFFIVGEKPDLPNGLQIKNEVICLQMVIDKPIDTSISNEIVLLTPSHTEALYQLVNLVQPGYFMMKTALMGNYYGIFEKGVLIAVTGERMQMDAFVEISAVITHPDHTGKGYAKQLVAHAVNTVFKQKKIPYLHVVKSNIGAIKLYEKLGFITKREISFWNIVK</sequence>
<dbReference type="AlphaFoldDB" id="A0A444H8T2"/>
<dbReference type="OrthoDB" id="9797456at2"/>
<dbReference type="GO" id="GO:0016747">
    <property type="term" value="F:acyltransferase activity, transferring groups other than amino-acyl groups"/>
    <property type="evidence" value="ECO:0007669"/>
    <property type="project" value="InterPro"/>
</dbReference>
<comment type="caution">
    <text evidence="2">The sequence shown here is derived from an EMBL/GenBank/DDBJ whole genome shotgun (WGS) entry which is preliminary data.</text>
</comment>
<gene>
    <name evidence="2" type="ORF">EPI11_11630</name>
</gene>